<evidence type="ECO:0000256" key="1">
    <source>
        <dbReference type="SAM" id="Phobius"/>
    </source>
</evidence>
<evidence type="ECO:0000313" key="3">
    <source>
        <dbReference type="Proteomes" id="UP000294498"/>
    </source>
</evidence>
<sequence>MLKRLLLLGAVSGLLAGILSWTYSKVYSHYLGVDFSTIATPVKMIVACVIGGLIASLGYALLQRLLGLKTDAVFNLIFTILSFASILGPIATKLPLELQSPELFPWLVMPMHLFPVLGWLTLKPLFFPPKA</sequence>
<dbReference type="AlphaFoldDB" id="A0A4R8DSL4"/>
<organism evidence="2 3">
    <name type="scientific">Dinghuibacter silviterrae</name>
    <dbReference type="NCBI Taxonomy" id="1539049"/>
    <lineage>
        <taxon>Bacteria</taxon>
        <taxon>Pseudomonadati</taxon>
        <taxon>Bacteroidota</taxon>
        <taxon>Chitinophagia</taxon>
        <taxon>Chitinophagales</taxon>
        <taxon>Chitinophagaceae</taxon>
        <taxon>Dinghuibacter</taxon>
    </lineage>
</organism>
<feature type="transmembrane region" description="Helical" evidence="1">
    <location>
        <begin position="44"/>
        <end position="62"/>
    </location>
</feature>
<proteinExistence type="predicted"/>
<accession>A0A4R8DSL4</accession>
<dbReference type="OrthoDB" id="1467814at2"/>
<protein>
    <submittedName>
        <fullName evidence="2">Uncharacterized protein</fullName>
    </submittedName>
</protein>
<comment type="caution">
    <text evidence="2">The sequence shown here is derived from an EMBL/GenBank/DDBJ whole genome shotgun (WGS) entry which is preliminary data.</text>
</comment>
<dbReference type="EMBL" id="SODV01000001">
    <property type="protein sequence ID" value="TDX01254.1"/>
    <property type="molecule type" value="Genomic_DNA"/>
</dbReference>
<keyword evidence="1" id="KW-0472">Membrane</keyword>
<keyword evidence="1" id="KW-1133">Transmembrane helix</keyword>
<dbReference type="Proteomes" id="UP000294498">
    <property type="component" value="Unassembled WGS sequence"/>
</dbReference>
<name>A0A4R8DSL4_9BACT</name>
<feature type="transmembrane region" description="Helical" evidence="1">
    <location>
        <begin position="103"/>
        <end position="122"/>
    </location>
</feature>
<keyword evidence="1" id="KW-0812">Transmembrane</keyword>
<keyword evidence="3" id="KW-1185">Reference proteome</keyword>
<evidence type="ECO:0000313" key="2">
    <source>
        <dbReference type="EMBL" id="TDX01254.1"/>
    </source>
</evidence>
<reference evidence="2 3" key="1">
    <citation type="submission" date="2019-03" db="EMBL/GenBank/DDBJ databases">
        <title>Genomic Encyclopedia of Type Strains, Phase IV (KMG-IV): sequencing the most valuable type-strain genomes for metagenomic binning, comparative biology and taxonomic classification.</title>
        <authorList>
            <person name="Goeker M."/>
        </authorList>
    </citation>
    <scope>NUCLEOTIDE SEQUENCE [LARGE SCALE GENOMIC DNA]</scope>
    <source>
        <strain evidence="2 3">DSM 100059</strain>
    </source>
</reference>
<feature type="transmembrane region" description="Helical" evidence="1">
    <location>
        <begin position="74"/>
        <end position="91"/>
    </location>
</feature>
<dbReference type="RefSeq" id="WP_133993644.1">
    <property type="nucleotide sequence ID" value="NZ_SODV01000001.1"/>
</dbReference>
<gene>
    <name evidence="2" type="ORF">EDB95_2286</name>
</gene>